<dbReference type="GO" id="GO:0015074">
    <property type="term" value="P:DNA integration"/>
    <property type="evidence" value="ECO:0007669"/>
    <property type="project" value="UniProtKB-KW"/>
</dbReference>
<keyword evidence="7" id="KW-1185">Reference proteome</keyword>
<evidence type="ECO:0000313" key="6">
    <source>
        <dbReference type="EMBL" id="ENW93057.1"/>
    </source>
</evidence>
<dbReference type="Pfam" id="PF00589">
    <property type="entry name" value="Phage_integrase"/>
    <property type="match status" value="1"/>
</dbReference>
<name>N9LA11_9GAMM</name>
<evidence type="ECO:0000256" key="1">
    <source>
        <dbReference type="ARBA" id="ARBA00008857"/>
    </source>
</evidence>
<dbReference type="PROSITE" id="PS51898">
    <property type="entry name" value="TYR_RECOMBINASE"/>
    <property type="match status" value="1"/>
</dbReference>
<dbReference type="SUPFAM" id="SSF56349">
    <property type="entry name" value="DNA breaking-rejoining enzymes"/>
    <property type="match status" value="1"/>
</dbReference>
<keyword evidence="2" id="KW-0229">DNA integration</keyword>
<dbReference type="InterPro" id="IPR013762">
    <property type="entry name" value="Integrase-like_cat_sf"/>
</dbReference>
<accession>N9LA11</accession>
<dbReference type="eggNOG" id="COG0582">
    <property type="taxonomic scope" value="Bacteria"/>
</dbReference>
<keyword evidence="3" id="KW-0238">DNA-binding</keyword>
<dbReference type="HOGENOM" id="CLU_027562_0_0_6"/>
<comment type="similarity">
    <text evidence="1">Belongs to the 'phage' integrase family.</text>
</comment>
<organism evidence="6 7">
    <name type="scientific">Acinetobacter dispersus</name>
    <dbReference type="NCBI Taxonomy" id="70348"/>
    <lineage>
        <taxon>Bacteria</taxon>
        <taxon>Pseudomonadati</taxon>
        <taxon>Pseudomonadota</taxon>
        <taxon>Gammaproteobacteria</taxon>
        <taxon>Moraxellales</taxon>
        <taxon>Moraxellaceae</taxon>
        <taxon>Acinetobacter</taxon>
    </lineage>
</organism>
<dbReference type="Pfam" id="PF13356">
    <property type="entry name" value="Arm-DNA-bind_3"/>
    <property type="match status" value="1"/>
</dbReference>
<dbReference type="CDD" id="cd00801">
    <property type="entry name" value="INT_P4_C"/>
    <property type="match status" value="1"/>
</dbReference>
<protein>
    <recommendedName>
        <fullName evidence="5">Tyr recombinase domain-containing protein</fullName>
    </recommendedName>
</protein>
<sequence>MSSLKAELKEYRVNDGENLHFVVHPKGNKRWELRYKKPSDLKWTWLGLGSYPEISGKLARQKAAEARKLLADGIDPKERRDQEKLALLNSDQFSFKSLAEEYCKSKTWVDGTRKRNEGALANHVYPTMGKRDYRKITKKEWLELIKTIQEKSHHQTGKPIVEMGNRVRGLCKDIYDLAEVTGRIEHNPLSGIDKFIKKHKKQNMPHVMADELPDLLRAIRSFNGRQTSIGLQLSLLFGCRPNEMRNAVWSEFNFDKNIWTIPAHRMKKRIEHTIPLSTQALDLLQELKSYSLNSQYLFRGRSNANQPISDNTFGKALKSIGYSGKQTPHGFRHILSTALREKGFQREWVESALAHKVGGVEGIYNKAVYLRQREAMMQTWANYLDDLVNGVSTDIQENNQLIDNLATKLNLSDEQKQLLEKFLENIDFDNEFEKVVA</sequence>
<dbReference type="InterPro" id="IPR038488">
    <property type="entry name" value="Integrase_DNA-bd_sf"/>
</dbReference>
<dbReference type="InterPro" id="IPR025166">
    <property type="entry name" value="Integrase_DNA_bind_dom"/>
</dbReference>
<dbReference type="InterPro" id="IPR053876">
    <property type="entry name" value="Phage_int_M"/>
</dbReference>
<dbReference type="InterPro" id="IPR002104">
    <property type="entry name" value="Integrase_catalytic"/>
</dbReference>
<proteinExistence type="inferred from homology"/>
<evidence type="ECO:0000256" key="3">
    <source>
        <dbReference type="ARBA" id="ARBA00023125"/>
    </source>
</evidence>
<gene>
    <name evidence="6" type="ORF">F904_03000</name>
</gene>
<dbReference type="Proteomes" id="UP000013261">
    <property type="component" value="Unassembled WGS sequence"/>
</dbReference>
<dbReference type="InterPro" id="IPR010998">
    <property type="entry name" value="Integrase_recombinase_N"/>
</dbReference>
<keyword evidence="4" id="KW-0233">DNA recombination</keyword>
<evidence type="ECO:0000256" key="2">
    <source>
        <dbReference type="ARBA" id="ARBA00022908"/>
    </source>
</evidence>
<dbReference type="PANTHER" id="PTHR30629:SF2">
    <property type="entry name" value="PROPHAGE INTEGRASE INTS-RELATED"/>
    <property type="match status" value="1"/>
</dbReference>
<dbReference type="Gene3D" id="1.10.150.130">
    <property type="match status" value="1"/>
</dbReference>
<dbReference type="InterPro" id="IPR050808">
    <property type="entry name" value="Phage_Integrase"/>
</dbReference>
<evidence type="ECO:0000313" key="7">
    <source>
        <dbReference type="Proteomes" id="UP000013261"/>
    </source>
</evidence>
<dbReference type="GO" id="GO:0006310">
    <property type="term" value="P:DNA recombination"/>
    <property type="evidence" value="ECO:0007669"/>
    <property type="project" value="UniProtKB-KW"/>
</dbReference>
<dbReference type="GO" id="GO:0003677">
    <property type="term" value="F:DNA binding"/>
    <property type="evidence" value="ECO:0007669"/>
    <property type="project" value="UniProtKB-KW"/>
</dbReference>
<dbReference type="AlphaFoldDB" id="N9LA11"/>
<comment type="caution">
    <text evidence="6">The sequence shown here is derived from an EMBL/GenBank/DDBJ whole genome shotgun (WGS) entry which is preliminary data.</text>
</comment>
<dbReference type="Pfam" id="PF22022">
    <property type="entry name" value="Phage_int_M"/>
    <property type="match status" value="1"/>
</dbReference>
<reference evidence="6 7" key="1">
    <citation type="submission" date="2013-02" db="EMBL/GenBank/DDBJ databases">
        <title>The Genome Sequence of Acinetobacter sp. ANC 4105.</title>
        <authorList>
            <consortium name="The Broad Institute Genome Sequencing Platform"/>
            <consortium name="The Broad Institute Genome Sequencing Center for Infectious Disease"/>
            <person name="Cerqueira G."/>
            <person name="Feldgarden M."/>
            <person name="Courvalin P."/>
            <person name="Perichon B."/>
            <person name="Grillot-Courvalin C."/>
            <person name="Clermont D."/>
            <person name="Rocha E."/>
            <person name="Yoon E.-J."/>
            <person name="Nemec A."/>
            <person name="Walker B."/>
            <person name="Young S.K."/>
            <person name="Zeng Q."/>
            <person name="Gargeya S."/>
            <person name="Fitzgerald M."/>
            <person name="Haas B."/>
            <person name="Abouelleil A."/>
            <person name="Alvarado L."/>
            <person name="Arachchi H.M."/>
            <person name="Berlin A.M."/>
            <person name="Chapman S.B."/>
            <person name="Dewar J."/>
            <person name="Goldberg J."/>
            <person name="Griggs A."/>
            <person name="Gujja S."/>
            <person name="Hansen M."/>
            <person name="Howarth C."/>
            <person name="Imamovic A."/>
            <person name="Larimer J."/>
            <person name="McCowan C."/>
            <person name="Murphy C."/>
            <person name="Neiman D."/>
            <person name="Pearson M."/>
            <person name="Priest M."/>
            <person name="Roberts A."/>
            <person name="Saif S."/>
            <person name="Shea T."/>
            <person name="Sisk P."/>
            <person name="Sykes S."/>
            <person name="Wortman J."/>
            <person name="Nusbaum C."/>
            <person name="Birren B."/>
        </authorList>
    </citation>
    <scope>NUCLEOTIDE SEQUENCE [LARGE SCALE GENOMIC DNA]</scope>
    <source>
        <strain evidence="6 7">ANC 4105</strain>
    </source>
</reference>
<dbReference type="InterPro" id="IPR011010">
    <property type="entry name" value="DNA_brk_join_enz"/>
</dbReference>
<dbReference type="Gene3D" id="3.30.160.390">
    <property type="entry name" value="Integrase, DNA-binding domain"/>
    <property type="match status" value="1"/>
</dbReference>
<evidence type="ECO:0000259" key="5">
    <source>
        <dbReference type="PROSITE" id="PS51898"/>
    </source>
</evidence>
<dbReference type="PANTHER" id="PTHR30629">
    <property type="entry name" value="PROPHAGE INTEGRASE"/>
    <property type="match status" value="1"/>
</dbReference>
<evidence type="ECO:0000256" key="4">
    <source>
        <dbReference type="ARBA" id="ARBA00023172"/>
    </source>
</evidence>
<dbReference type="Gene3D" id="1.10.443.10">
    <property type="entry name" value="Intergrase catalytic core"/>
    <property type="match status" value="1"/>
</dbReference>
<dbReference type="EMBL" id="APRL01000013">
    <property type="protein sequence ID" value="ENW93057.1"/>
    <property type="molecule type" value="Genomic_DNA"/>
</dbReference>
<feature type="domain" description="Tyr recombinase" evidence="5">
    <location>
        <begin position="202"/>
        <end position="377"/>
    </location>
</feature>
<dbReference type="PATRIC" id="fig|1217703.3.peg.2911"/>